<sequence>MSAVKSRMQRFRWTWILAVFHGIVAAILLVWQQQNEQVITAMGMAWDTGAPLWPYETPWIIFAIINAPAVLAGRAGSSLVGLHAFREQLPVLLAATILLWFSIGASIDRGAFRRQIRPKPWLIGVLAGVALACLCVSVSAISAAVHWCWAFGAWSLSSALTFVRLVSIVPWCTFVVAMSVRTLFSSSSRPALGSRHSSNA</sequence>
<proteinExistence type="predicted"/>
<evidence type="ECO:0000256" key="1">
    <source>
        <dbReference type="SAM" id="Phobius"/>
    </source>
</evidence>
<dbReference type="KEGG" id="pfer:IRI77_06140"/>
<feature type="transmembrane region" description="Helical" evidence="1">
    <location>
        <begin position="159"/>
        <end position="180"/>
    </location>
</feature>
<keyword evidence="1" id="KW-1133">Transmembrane helix</keyword>
<protein>
    <recommendedName>
        <fullName evidence="4">Transmembrane protein</fullName>
    </recommendedName>
</protein>
<feature type="transmembrane region" description="Helical" evidence="1">
    <location>
        <begin position="52"/>
        <end position="71"/>
    </location>
</feature>
<keyword evidence="1" id="KW-0472">Membrane</keyword>
<dbReference type="AlphaFoldDB" id="A0A7S7SMZ2"/>
<feature type="transmembrane region" description="Helical" evidence="1">
    <location>
        <begin position="91"/>
        <end position="109"/>
    </location>
</feature>
<feature type="transmembrane region" description="Helical" evidence="1">
    <location>
        <begin position="121"/>
        <end position="147"/>
    </location>
</feature>
<keyword evidence="1" id="KW-0812">Transmembrane</keyword>
<name>A0A7S7SMZ2_PALFE</name>
<feature type="transmembrane region" description="Helical" evidence="1">
    <location>
        <begin position="12"/>
        <end position="31"/>
    </location>
</feature>
<reference evidence="2 3" key="1">
    <citation type="submission" date="2020-10" db="EMBL/GenBank/DDBJ databases">
        <title>Complete genome sequence of Paludibaculum fermentans P105T, a facultatively anaerobic acidobacterium capable of dissimilatory Fe(III) reduction.</title>
        <authorList>
            <person name="Dedysh S.N."/>
            <person name="Beletsky A.V."/>
            <person name="Kulichevskaya I.S."/>
            <person name="Mardanov A.V."/>
            <person name="Ravin N.V."/>
        </authorList>
    </citation>
    <scope>NUCLEOTIDE SEQUENCE [LARGE SCALE GENOMIC DNA]</scope>
    <source>
        <strain evidence="2 3">P105</strain>
    </source>
</reference>
<evidence type="ECO:0000313" key="3">
    <source>
        <dbReference type="Proteomes" id="UP000593892"/>
    </source>
</evidence>
<accession>A0A7S7SMZ2</accession>
<evidence type="ECO:0008006" key="4">
    <source>
        <dbReference type="Google" id="ProtNLM"/>
    </source>
</evidence>
<gene>
    <name evidence="2" type="ORF">IRI77_06140</name>
</gene>
<dbReference type="RefSeq" id="WP_194451192.1">
    <property type="nucleotide sequence ID" value="NZ_CP063849.1"/>
</dbReference>
<evidence type="ECO:0000313" key="2">
    <source>
        <dbReference type="EMBL" id="QOY89530.1"/>
    </source>
</evidence>
<organism evidence="2 3">
    <name type="scientific">Paludibaculum fermentans</name>
    <dbReference type="NCBI Taxonomy" id="1473598"/>
    <lineage>
        <taxon>Bacteria</taxon>
        <taxon>Pseudomonadati</taxon>
        <taxon>Acidobacteriota</taxon>
        <taxon>Terriglobia</taxon>
        <taxon>Bryobacterales</taxon>
        <taxon>Bryobacteraceae</taxon>
        <taxon>Paludibaculum</taxon>
    </lineage>
</organism>
<dbReference type="EMBL" id="CP063849">
    <property type="protein sequence ID" value="QOY89530.1"/>
    <property type="molecule type" value="Genomic_DNA"/>
</dbReference>
<dbReference type="Proteomes" id="UP000593892">
    <property type="component" value="Chromosome"/>
</dbReference>
<keyword evidence="3" id="KW-1185">Reference proteome</keyword>